<dbReference type="FunFam" id="3.30.70.330:FF:000382">
    <property type="entry name" value="G-patch domain-containing protein"/>
    <property type="match status" value="1"/>
</dbReference>
<evidence type="ECO:0000256" key="7">
    <source>
        <dbReference type="SAM" id="MobiDB-lite"/>
    </source>
</evidence>
<keyword evidence="5" id="KW-0539">Nucleus</keyword>
<evidence type="ECO:0000256" key="5">
    <source>
        <dbReference type="ARBA" id="ARBA00023242"/>
    </source>
</evidence>
<keyword evidence="2" id="KW-0507">mRNA processing</keyword>
<gene>
    <name evidence="9" type="ORF">EGYM00163_LOCUS33171</name>
</gene>
<dbReference type="GO" id="GO:0006376">
    <property type="term" value="P:mRNA splice site recognition"/>
    <property type="evidence" value="ECO:0007669"/>
    <property type="project" value="TreeGrafter"/>
</dbReference>
<feature type="compositionally biased region" description="Basic residues" evidence="7">
    <location>
        <begin position="80"/>
        <end position="111"/>
    </location>
</feature>
<dbReference type="PANTHER" id="PTHR47330:SF1">
    <property type="entry name" value="POLY(U)-BINDING-SPLICING FACTOR PUF60"/>
    <property type="match status" value="1"/>
</dbReference>
<dbReference type="Pfam" id="PF00076">
    <property type="entry name" value="RRM_1"/>
    <property type="match status" value="3"/>
</dbReference>
<dbReference type="PANTHER" id="PTHR47330">
    <property type="entry name" value="POLY(U)-BINDING-SPLICING FACTOR PUF60-B-RELATED"/>
    <property type="match status" value="1"/>
</dbReference>
<accession>A0A7S4G178</accession>
<dbReference type="InterPro" id="IPR012677">
    <property type="entry name" value="Nucleotide-bd_a/b_plait_sf"/>
</dbReference>
<name>A0A7S4G178_9EUGL</name>
<evidence type="ECO:0000256" key="1">
    <source>
        <dbReference type="ARBA" id="ARBA00004123"/>
    </source>
</evidence>
<evidence type="ECO:0000256" key="4">
    <source>
        <dbReference type="ARBA" id="ARBA00023187"/>
    </source>
</evidence>
<dbReference type="SUPFAM" id="SSF54928">
    <property type="entry name" value="RNA-binding domain, RBD"/>
    <property type="match status" value="2"/>
</dbReference>
<dbReference type="CDD" id="cd12374">
    <property type="entry name" value="RRM_UHM_SPF45_PUF60"/>
    <property type="match status" value="1"/>
</dbReference>
<feature type="region of interest" description="Disordered" evidence="7">
    <location>
        <begin position="43"/>
        <end position="150"/>
    </location>
</feature>
<organism evidence="9">
    <name type="scientific">Eutreptiella gymnastica</name>
    <dbReference type="NCBI Taxonomy" id="73025"/>
    <lineage>
        <taxon>Eukaryota</taxon>
        <taxon>Discoba</taxon>
        <taxon>Euglenozoa</taxon>
        <taxon>Euglenida</taxon>
        <taxon>Spirocuta</taxon>
        <taxon>Euglenophyceae</taxon>
        <taxon>Eutreptiales</taxon>
        <taxon>Eutreptiaceae</taxon>
        <taxon>Eutreptiella</taxon>
    </lineage>
</organism>
<keyword evidence="4" id="KW-0508">mRNA splicing</keyword>
<dbReference type="Gene3D" id="3.30.70.330">
    <property type="match status" value="3"/>
</dbReference>
<keyword evidence="3 6" id="KW-0694">RNA-binding</keyword>
<evidence type="ECO:0000256" key="6">
    <source>
        <dbReference type="PROSITE-ProRule" id="PRU00176"/>
    </source>
</evidence>
<dbReference type="GO" id="GO:0000381">
    <property type="term" value="P:regulation of alternative mRNA splicing, via spliceosome"/>
    <property type="evidence" value="ECO:0007669"/>
    <property type="project" value="TreeGrafter"/>
</dbReference>
<dbReference type="SMART" id="SM00360">
    <property type="entry name" value="RRM"/>
    <property type="match status" value="3"/>
</dbReference>
<dbReference type="CDD" id="cd00590">
    <property type="entry name" value="RRM_SF"/>
    <property type="match status" value="1"/>
</dbReference>
<feature type="compositionally biased region" description="Basic and acidic residues" evidence="7">
    <location>
        <begin position="59"/>
        <end position="79"/>
    </location>
</feature>
<feature type="domain" description="RRM" evidence="8">
    <location>
        <begin position="193"/>
        <end position="272"/>
    </location>
</feature>
<dbReference type="GO" id="GO:0003723">
    <property type="term" value="F:RNA binding"/>
    <property type="evidence" value="ECO:0007669"/>
    <property type="project" value="UniProtKB-UniRule"/>
</dbReference>
<dbReference type="SMART" id="SM00361">
    <property type="entry name" value="RRM_1"/>
    <property type="match status" value="3"/>
</dbReference>
<dbReference type="GO" id="GO:0071013">
    <property type="term" value="C:catalytic step 2 spliceosome"/>
    <property type="evidence" value="ECO:0007669"/>
    <property type="project" value="TreeGrafter"/>
</dbReference>
<dbReference type="InterPro" id="IPR035979">
    <property type="entry name" value="RBD_domain_sf"/>
</dbReference>
<dbReference type="EMBL" id="HBJA01095765">
    <property type="protein sequence ID" value="CAE0821974.1"/>
    <property type="molecule type" value="Transcribed_RNA"/>
</dbReference>
<protein>
    <recommendedName>
        <fullName evidence="8">RRM domain-containing protein</fullName>
    </recommendedName>
</protein>
<sequence length="492" mass="54411">MPIYVRDLPEPVQQLVRSMNRECTPEELQMLSLANSKDVERVEEKLADGEDPVVTFVELKNKLRSRTDRGSSEEKAEARKHSRSGSRSRSRSRSRGRSRSRSRGRGRGRSRSRSEDRKKRRRRRSRSSSSSSEGSMSAARRREERRKRLAIPQNMIAGTVVAPVLASQLSAMQANAAQSAAVALAQAAAQVYCRVYVGNIVFEVQEPEIRQIFEAHCGQVKSIEMSKDATTNLHRGYCFIEFTSPISAQAAMDTMNGHRLHGRTIRVGRPNNAMSTVAPAPSTVEAMLGFHPMPGLKFMTPGEARVPPDQTIKKVYVSGLPQAVTEDVVRAQFAPFGDIKSVAMHPDRLLAILEYGTPVAAEKAVKQGDGLVLNGVKLRAGRLVTPPRSTPAAGTTRCVVLLNMVGRLEEVDDALGPETKEHCDKYGEVEQVMIYDEVNAATKKVEVKCFVLFKEPAAAVRAQKALHGKNFGPRRVSCEFFPEADFQKILES</sequence>
<dbReference type="GO" id="GO:0000380">
    <property type="term" value="P:alternative mRNA splicing, via spliceosome"/>
    <property type="evidence" value="ECO:0007669"/>
    <property type="project" value="TreeGrafter"/>
</dbReference>
<feature type="domain" description="RRM" evidence="8">
    <location>
        <begin position="313"/>
        <end position="391"/>
    </location>
</feature>
<evidence type="ECO:0000256" key="3">
    <source>
        <dbReference type="ARBA" id="ARBA00022884"/>
    </source>
</evidence>
<dbReference type="GO" id="GO:0071011">
    <property type="term" value="C:precatalytic spliceosome"/>
    <property type="evidence" value="ECO:0007669"/>
    <property type="project" value="TreeGrafter"/>
</dbReference>
<dbReference type="InterPro" id="IPR003954">
    <property type="entry name" value="RRM_euk-type"/>
</dbReference>
<dbReference type="InterPro" id="IPR051974">
    <property type="entry name" value="PUF60_regulator"/>
</dbReference>
<feature type="compositionally biased region" description="Low complexity" evidence="7">
    <location>
        <begin position="127"/>
        <end position="138"/>
    </location>
</feature>
<evidence type="ECO:0000313" key="9">
    <source>
        <dbReference type="EMBL" id="CAE0821974.1"/>
    </source>
</evidence>
<evidence type="ECO:0000256" key="2">
    <source>
        <dbReference type="ARBA" id="ARBA00022664"/>
    </source>
</evidence>
<reference evidence="9" key="1">
    <citation type="submission" date="2021-01" db="EMBL/GenBank/DDBJ databases">
        <authorList>
            <person name="Corre E."/>
            <person name="Pelletier E."/>
            <person name="Niang G."/>
            <person name="Scheremetjew M."/>
            <person name="Finn R."/>
            <person name="Kale V."/>
            <person name="Holt S."/>
            <person name="Cochrane G."/>
            <person name="Meng A."/>
            <person name="Brown T."/>
            <person name="Cohen L."/>
        </authorList>
    </citation>
    <scope>NUCLEOTIDE SEQUENCE</scope>
    <source>
        <strain evidence="9">CCMP1594</strain>
    </source>
</reference>
<dbReference type="PROSITE" id="PS50102">
    <property type="entry name" value="RRM"/>
    <property type="match status" value="3"/>
</dbReference>
<dbReference type="AlphaFoldDB" id="A0A7S4G178"/>
<comment type="subcellular location">
    <subcellularLocation>
        <location evidence="1">Nucleus</location>
    </subcellularLocation>
</comment>
<feature type="domain" description="RRM" evidence="8">
    <location>
        <begin position="404"/>
        <end position="483"/>
    </location>
</feature>
<proteinExistence type="predicted"/>
<evidence type="ECO:0000259" key="8">
    <source>
        <dbReference type="PROSITE" id="PS50102"/>
    </source>
</evidence>
<dbReference type="InterPro" id="IPR000504">
    <property type="entry name" value="RRM_dom"/>
</dbReference>